<dbReference type="STRING" id="52.CMC5_011520"/>
<proteinExistence type="predicted"/>
<name>A0A0K1E818_CHOCO</name>
<dbReference type="KEGG" id="ccro:CMC5_011520"/>
<dbReference type="Pfam" id="PF09937">
    <property type="entry name" value="DUF2169"/>
    <property type="match status" value="1"/>
</dbReference>
<accession>A0A0K1E818</accession>
<organism evidence="3 4">
    <name type="scientific">Chondromyces crocatus</name>
    <dbReference type="NCBI Taxonomy" id="52"/>
    <lineage>
        <taxon>Bacteria</taxon>
        <taxon>Pseudomonadati</taxon>
        <taxon>Myxococcota</taxon>
        <taxon>Polyangia</taxon>
        <taxon>Polyangiales</taxon>
        <taxon>Polyangiaceae</taxon>
        <taxon>Chondromyces</taxon>
    </lineage>
</organism>
<sequence>MDQPRVDNATEFVVHPQVLLDRDGEKLAAIVKATFELQDDGALELAPPARTRGIRFADIPWEKTQPESIVFPADVCLRKPGTDVVLVAKAHAPGDDPVPSFDVRVEVGPLKKSLVIFGRRLWVEDGRALTPPAPVLEMELRYDHAWGGRDDDPPAPPLEEARNPIGRGVVRHPSALTHQEAPSIEDPAHPIRSVRTRPPPAGFGVVGRSWEPRRQYAGTYDETWQSFKAPLMPDDFDDRHNLCASPGLIADPPLVGGELVRLLNLTRGGGAVSFTLPRITLEIDFRIPDRDPIAFAPHLDTVLLDLYEAGPEKPVTVELVWRASVPAPRRLREARVRVRERQVPR</sequence>
<evidence type="ECO:0000259" key="2">
    <source>
        <dbReference type="Pfam" id="PF09937"/>
    </source>
</evidence>
<evidence type="ECO:0000256" key="1">
    <source>
        <dbReference type="SAM" id="MobiDB-lite"/>
    </source>
</evidence>
<dbReference type="InterPro" id="IPR018683">
    <property type="entry name" value="DUF2169"/>
</dbReference>
<dbReference type="Proteomes" id="UP000067626">
    <property type="component" value="Chromosome"/>
</dbReference>
<reference evidence="3 4" key="1">
    <citation type="submission" date="2015-07" db="EMBL/GenBank/DDBJ databases">
        <title>Genome analysis of myxobacterium Chondromyces crocatus Cm c5 reveals a high potential for natural compound synthesis and the genetic basis for the loss of fruiting body formation.</title>
        <authorList>
            <person name="Zaburannyi N."/>
            <person name="Bunk B."/>
            <person name="Maier J."/>
            <person name="Overmann J."/>
            <person name="Mueller R."/>
        </authorList>
    </citation>
    <scope>NUCLEOTIDE SEQUENCE [LARGE SCALE GENOMIC DNA]</scope>
    <source>
        <strain evidence="3 4">Cm c5</strain>
    </source>
</reference>
<evidence type="ECO:0000313" key="3">
    <source>
        <dbReference type="EMBL" id="AKT37026.1"/>
    </source>
</evidence>
<dbReference type="AlphaFoldDB" id="A0A0K1E818"/>
<keyword evidence="4" id="KW-1185">Reference proteome</keyword>
<gene>
    <name evidence="3" type="ORF">CMC5_011520</name>
</gene>
<dbReference type="EMBL" id="CP012159">
    <property type="protein sequence ID" value="AKT37026.1"/>
    <property type="molecule type" value="Genomic_DNA"/>
</dbReference>
<feature type="domain" description="DUF2169" evidence="2">
    <location>
        <begin position="25"/>
        <end position="322"/>
    </location>
</feature>
<dbReference type="RefSeq" id="WP_050429451.1">
    <property type="nucleotide sequence ID" value="NZ_CP012159.1"/>
</dbReference>
<protein>
    <recommendedName>
        <fullName evidence="2">DUF2169 domain-containing protein</fullName>
    </recommendedName>
</protein>
<dbReference type="OrthoDB" id="237820at2"/>
<evidence type="ECO:0000313" key="4">
    <source>
        <dbReference type="Proteomes" id="UP000067626"/>
    </source>
</evidence>
<feature type="region of interest" description="Disordered" evidence="1">
    <location>
        <begin position="175"/>
        <end position="207"/>
    </location>
</feature>